<comment type="caution">
    <text evidence="1">The sequence shown here is derived from an EMBL/GenBank/DDBJ whole genome shotgun (WGS) entry which is preliminary data.</text>
</comment>
<dbReference type="PATRIC" id="fig|82380.11.peg.394"/>
<protein>
    <recommendedName>
        <fullName evidence="3">DUF559 domain-containing protein</fullName>
    </recommendedName>
</protein>
<reference evidence="1 2" key="1">
    <citation type="submission" date="2015-02" db="EMBL/GenBank/DDBJ databases">
        <title>Draft genome sequences of ten Microbacterium spp. with emphasis on heavy metal contaminated environments.</title>
        <authorList>
            <person name="Corretto E."/>
        </authorList>
    </citation>
    <scope>NUCLEOTIDE SEQUENCE [LARGE SCALE GENOMIC DNA]</scope>
    <source>
        <strain evidence="1 2">BEL4b</strain>
    </source>
</reference>
<proteinExistence type="predicted"/>
<name>A0A0F0LEF5_9MICO</name>
<organism evidence="1 2">
    <name type="scientific">Microbacterium oxydans</name>
    <dbReference type="NCBI Taxonomy" id="82380"/>
    <lineage>
        <taxon>Bacteria</taxon>
        <taxon>Bacillati</taxon>
        <taxon>Actinomycetota</taxon>
        <taxon>Actinomycetes</taxon>
        <taxon>Micrococcales</taxon>
        <taxon>Microbacteriaceae</taxon>
        <taxon>Microbacterium</taxon>
    </lineage>
</organism>
<dbReference type="Proteomes" id="UP000033640">
    <property type="component" value="Unassembled WGS sequence"/>
</dbReference>
<accession>A0A0F0LEF5</accession>
<gene>
    <name evidence="1" type="ORF">RS83_00378</name>
</gene>
<sequence length="328" mass="36135">MTRPRPLPAELGTSFTVRQALDAGTDAGRLRRRDLETPFRGVRTRVRSPADHDELDPFARQQLERRIRAYEYGPRLRTDQFLSHESAVAIWGGPTPLAVSGGRPADGHLLPVHVSTLGDGPLVRASGVRSPRLRAPAARLVRPPGLTVASPEVTFAGLGMWRLIDLVALGDYFCRVQRPGFGRPDAGRAPYSTVELLRGAVEDGRRVGAARLRQAIDLIREDSWSARESELRCRIVWSGLPEPELNIDVHDDHGRFIACIDLAYPAQKVGIEYQSLLHARRYAEDVERLAALRAAGWTVIEVTSVLLARPDALIDRIRGALAASPAPQ</sequence>
<dbReference type="OrthoDB" id="3173471at2"/>
<evidence type="ECO:0008006" key="3">
    <source>
        <dbReference type="Google" id="ProtNLM"/>
    </source>
</evidence>
<evidence type="ECO:0000313" key="2">
    <source>
        <dbReference type="Proteomes" id="UP000033640"/>
    </source>
</evidence>
<dbReference type="AlphaFoldDB" id="A0A0F0LEF5"/>
<dbReference type="RefSeq" id="WP_156153081.1">
    <property type="nucleotide sequence ID" value="NZ_JYIW01000016.1"/>
</dbReference>
<evidence type="ECO:0000313" key="1">
    <source>
        <dbReference type="EMBL" id="KJL31513.1"/>
    </source>
</evidence>
<dbReference type="EMBL" id="JYIW01000016">
    <property type="protein sequence ID" value="KJL31513.1"/>
    <property type="molecule type" value="Genomic_DNA"/>
</dbReference>